<organism evidence="2 3">
    <name type="scientific">Bifidobacterium breve MCC 1128</name>
    <dbReference type="NCBI Taxonomy" id="1365965"/>
    <lineage>
        <taxon>Bacteria</taxon>
        <taxon>Bacillati</taxon>
        <taxon>Actinomycetota</taxon>
        <taxon>Actinomycetes</taxon>
        <taxon>Bifidobacteriales</taxon>
        <taxon>Bifidobacteriaceae</taxon>
        <taxon>Bifidobacterium</taxon>
    </lineage>
</organism>
<keyword evidence="1" id="KW-0812">Transmembrane</keyword>
<sequence>MSKKNLNGINHTFASGMVYIITIILLCSTCITSKQGNLISSIAVTFNIREMITWKLMSMLSFTSGLIGFNLYQKSKRTPLLICFIINFYYFVISILTL</sequence>
<evidence type="ECO:0000313" key="3">
    <source>
        <dbReference type="Proteomes" id="UP000037193"/>
    </source>
</evidence>
<protein>
    <submittedName>
        <fullName evidence="2">Uncharacterized protein</fullName>
    </submittedName>
</protein>
<comment type="caution">
    <text evidence="2">The sequence shown here is derived from an EMBL/GenBank/DDBJ whole genome shotgun (WGS) entry which is preliminary data.</text>
</comment>
<reference evidence="2 3" key="1">
    <citation type="journal article" date="2015" name="Int J Genomics">
        <title>Comparative Genomics Revealed Genetic Diversity and Species/Strain-Level Differences in Carbohydrate Metabolism of Three Probiotic Bifidobacterial Species.</title>
        <authorList>
            <person name="Odamaki T."/>
            <person name="Horigome A."/>
            <person name="Sugahara H."/>
            <person name="Hashikura N."/>
            <person name="Minami J."/>
            <person name="Xiao J.Z."/>
            <person name="Abe F."/>
        </authorList>
    </citation>
    <scope>NUCLEOTIDE SEQUENCE [LARGE SCALE GENOMIC DNA]</scope>
    <source>
        <strain evidence="2 3">MCC 1128</strain>
    </source>
</reference>
<dbReference type="EMBL" id="AVQD01000003">
    <property type="protein sequence ID" value="KOA43013.1"/>
    <property type="molecule type" value="Genomic_DNA"/>
</dbReference>
<gene>
    <name evidence="2" type="ORF">BBM1128_02350</name>
</gene>
<feature type="transmembrane region" description="Helical" evidence="1">
    <location>
        <begin position="78"/>
        <end position="97"/>
    </location>
</feature>
<proteinExistence type="predicted"/>
<evidence type="ECO:0000313" key="2">
    <source>
        <dbReference type="EMBL" id="KOA43013.1"/>
    </source>
</evidence>
<feature type="transmembrane region" description="Helical" evidence="1">
    <location>
        <begin position="12"/>
        <end position="31"/>
    </location>
</feature>
<dbReference type="AlphaFoldDB" id="A0A0L7B6W3"/>
<keyword evidence="1" id="KW-1133">Transmembrane helix</keyword>
<evidence type="ECO:0000256" key="1">
    <source>
        <dbReference type="SAM" id="Phobius"/>
    </source>
</evidence>
<name>A0A0L7B6W3_BIFBR</name>
<feature type="transmembrane region" description="Helical" evidence="1">
    <location>
        <begin position="52"/>
        <end position="72"/>
    </location>
</feature>
<keyword evidence="1" id="KW-0472">Membrane</keyword>
<dbReference type="PATRIC" id="fig|1365965.3.peg.477"/>
<accession>A0A0L7B6W3</accession>
<dbReference type="Proteomes" id="UP000037193">
    <property type="component" value="Unassembled WGS sequence"/>
</dbReference>